<dbReference type="Proteomes" id="UP001324427">
    <property type="component" value="Unassembled WGS sequence"/>
</dbReference>
<evidence type="ECO:0000313" key="2">
    <source>
        <dbReference type="EMBL" id="KAK4540214.1"/>
    </source>
</evidence>
<comment type="caution">
    <text evidence="2">The sequence shown here is derived from an EMBL/GenBank/DDBJ whole genome shotgun (WGS) entry which is preliminary data.</text>
</comment>
<protein>
    <submittedName>
        <fullName evidence="2">Uncharacterized protein</fullName>
    </submittedName>
</protein>
<evidence type="ECO:0000313" key="3">
    <source>
        <dbReference type="Proteomes" id="UP001324427"/>
    </source>
</evidence>
<feature type="compositionally biased region" description="Basic and acidic residues" evidence="1">
    <location>
        <begin position="7"/>
        <end position="18"/>
    </location>
</feature>
<name>A0AAV9J5Z2_9PEZI</name>
<gene>
    <name evidence="2" type="ORF">LTR36_009712</name>
</gene>
<organism evidence="2 3">
    <name type="scientific">Oleoguttula mirabilis</name>
    <dbReference type="NCBI Taxonomy" id="1507867"/>
    <lineage>
        <taxon>Eukaryota</taxon>
        <taxon>Fungi</taxon>
        <taxon>Dikarya</taxon>
        <taxon>Ascomycota</taxon>
        <taxon>Pezizomycotina</taxon>
        <taxon>Dothideomycetes</taxon>
        <taxon>Dothideomycetidae</taxon>
        <taxon>Mycosphaerellales</taxon>
        <taxon>Teratosphaeriaceae</taxon>
        <taxon>Oleoguttula</taxon>
    </lineage>
</organism>
<feature type="region of interest" description="Disordered" evidence="1">
    <location>
        <begin position="1"/>
        <end position="20"/>
    </location>
</feature>
<evidence type="ECO:0000256" key="1">
    <source>
        <dbReference type="SAM" id="MobiDB-lite"/>
    </source>
</evidence>
<reference evidence="2 3" key="1">
    <citation type="submission" date="2021-11" db="EMBL/GenBank/DDBJ databases">
        <title>Black yeast isolated from Biological Soil Crust.</title>
        <authorList>
            <person name="Kurbessoian T."/>
        </authorList>
    </citation>
    <scope>NUCLEOTIDE SEQUENCE [LARGE SCALE GENOMIC DNA]</scope>
    <source>
        <strain evidence="2 3">CCFEE 5522</strain>
    </source>
</reference>
<dbReference type="EMBL" id="JAVFHQ010000072">
    <property type="protein sequence ID" value="KAK4540214.1"/>
    <property type="molecule type" value="Genomic_DNA"/>
</dbReference>
<accession>A0AAV9J5Z2</accession>
<proteinExistence type="predicted"/>
<dbReference type="AlphaFoldDB" id="A0AAV9J5Z2"/>
<keyword evidence="3" id="KW-1185">Reference proteome</keyword>
<sequence length="188" mass="20747">MGYNNTLDHRPQERTERCRRSRTLARAFPRQSSTTNTLIRDIPGQPPIITIRARTFSTIARRMADNDTGGSSTTTDIGPDPPNLSDRANLLFFLSSVRAASQQAHNAIMRATEGKDDLGTALARSAMVANEIFAHPQFERQSAILAHCCLQALRSELAEKQLQLDAAWRRSSCSSTRRSGGHRTLNAG</sequence>